<keyword evidence="2" id="KW-0238">DNA-binding</keyword>
<dbReference type="Pfam" id="PF14526">
    <property type="entry name" value="Cass2"/>
    <property type="match status" value="1"/>
</dbReference>
<organism evidence="2 3">
    <name type="scientific">Algoriella xinjiangensis</name>
    <dbReference type="NCBI Taxonomy" id="684065"/>
    <lineage>
        <taxon>Bacteria</taxon>
        <taxon>Pseudomonadati</taxon>
        <taxon>Bacteroidota</taxon>
        <taxon>Flavobacteriia</taxon>
        <taxon>Flavobacteriales</taxon>
        <taxon>Weeksellaceae</taxon>
        <taxon>Algoriella</taxon>
    </lineage>
</organism>
<dbReference type="RefSeq" id="WP_420836352.1">
    <property type="nucleotide sequence ID" value="NZ_FOUZ01000007.1"/>
</dbReference>
<accession>A0A1I4WLZ3</accession>
<proteinExistence type="predicted"/>
<dbReference type="EMBL" id="FOUZ01000007">
    <property type="protein sequence ID" value="SFN14170.1"/>
    <property type="molecule type" value="Genomic_DNA"/>
</dbReference>
<evidence type="ECO:0000259" key="1">
    <source>
        <dbReference type="SMART" id="SM00871"/>
    </source>
</evidence>
<dbReference type="InterPro" id="IPR010499">
    <property type="entry name" value="AraC_E-bd"/>
</dbReference>
<name>A0A1I4WLZ3_9FLAO</name>
<protein>
    <submittedName>
        <fullName evidence="2">Predicted transcriptional regulator YdeE, contains AraC-type DNA-binding domain</fullName>
    </submittedName>
</protein>
<dbReference type="PANTHER" id="PTHR36444">
    <property type="entry name" value="TRANSCRIPTIONAL REGULATOR PROTEIN YOBU-RELATED"/>
    <property type="match status" value="1"/>
</dbReference>
<feature type="domain" description="AraC effector-binding" evidence="1">
    <location>
        <begin position="1"/>
        <end position="153"/>
    </location>
</feature>
<dbReference type="GO" id="GO:0003677">
    <property type="term" value="F:DNA binding"/>
    <property type="evidence" value="ECO:0007669"/>
    <property type="project" value="UniProtKB-KW"/>
</dbReference>
<dbReference type="AlphaFoldDB" id="A0A1I4WLZ3"/>
<dbReference type="STRING" id="684065.SAMN05421738_10764"/>
<gene>
    <name evidence="2" type="ORF">SAMN05421738_10764</name>
</gene>
<evidence type="ECO:0000313" key="3">
    <source>
        <dbReference type="Proteomes" id="UP000199149"/>
    </source>
</evidence>
<dbReference type="Gene3D" id="3.20.80.10">
    <property type="entry name" value="Regulatory factor, effector binding domain"/>
    <property type="match status" value="1"/>
</dbReference>
<keyword evidence="3" id="KW-1185">Reference proteome</keyword>
<dbReference type="SMART" id="SM00871">
    <property type="entry name" value="AraC_E_bind"/>
    <property type="match status" value="1"/>
</dbReference>
<reference evidence="3" key="1">
    <citation type="submission" date="2016-10" db="EMBL/GenBank/DDBJ databases">
        <authorList>
            <person name="Varghese N."/>
            <person name="Submissions S."/>
        </authorList>
    </citation>
    <scope>NUCLEOTIDE SEQUENCE [LARGE SCALE GENOMIC DNA]</scope>
    <source>
        <strain evidence="3">XJ109</strain>
    </source>
</reference>
<evidence type="ECO:0000313" key="2">
    <source>
        <dbReference type="EMBL" id="SFN14170.1"/>
    </source>
</evidence>
<dbReference type="PANTHER" id="PTHR36444:SF2">
    <property type="entry name" value="TRANSCRIPTIONAL REGULATOR PROTEIN YOBU-RELATED"/>
    <property type="match status" value="1"/>
</dbReference>
<dbReference type="InterPro" id="IPR029441">
    <property type="entry name" value="Cass2"/>
</dbReference>
<dbReference type="InterPro" id="IPR053182">
    <property type="entry name" value="YobU-like_regulator"/>
</dbReference>
<dbReference type="InterPro" id="IPR011256">
    <property type="entry name" value="Reg_factor_effector_dom_sf"/>
</dbReference>
<dbReference type="Proteomes" id="UP000199149">
    <property type="component" value="Unassembled WGS sequence"/>
</dbReference>
<sequence length="154" mass="17712">MNTKEMKSLKIIGISTVTSNNDNQAIEDLGKLWHQFFGENILQKIPNTISPNIYAIYTDYESDFKGKYTTIIGLEVSSLDNIPDGMVGREFQPQTFKQYLAKGELHQAVGETWQQIWNDDANLNRTYLYDYELYTEKAQNPADAEIEIYIGIKD</sequence>
<dbReference type="SUPFAM" id="SSF55136">
    <property type="entry name" value="Probable bacterial effector-binding domain"/>
    <property type="match status" value="1"/>
</dbReference>